<reference evidence="2" key="1">
    <citation type="submission" date="2022-11" db="UniProtKB">
        <authorList>
            <consortium name="WormBaseParasite"/>
        </authorList>
    </citation>
    <scope>IDENTIFICATION</scope>
</reference>
<evidence type="ECO:0000313" key="2">
    <source>
        <dbReference type="WBParaSite" id="PDA_v2.g22121.t1"/>
    </source>
</evidence>
<sequence>MMMVGDAEVPVVQENVQLRNNRILNSLNHLKTKETLSLRRRAAEIFSNSVAFASDIDGDLQMKIVKGIYKVMEKYDEDSMVLSQILTLLKDLAEKCSILIHLLLPMNPHAASRLGKTSKKIKRKMH</sequence>
<protein>
    <submittedName>
        <fullName evidence="2">Uncharacterized protein</fullName>
    </submittedName>
</protein>
<name>A0A914PTS7_9BILA</name>
<dbReference type="WBParaSite" id="PDA_v2.g22121.t1">
    <property type="protein sequence ID" value="PDA_v2.g22121.t1"/>
    <property type="gene ID" value="PDA_v2.g22121"/>
</dbReference>
<dbReference type="AlphaFoldDB" id="A0A914PTS7"/>
<evidence type="ECO:0000313" key="1">
    <source>
        <dbReference type="Proteomes" id="UP000887578"/>
    </source>
</evidence>
<organism evidence="1 2">
    <name type="scientific">Panagrolaimus davidi</name>
    <dbReference type="NCBI Taxonomy" id="227884"/>
    <lineage>
        <taxon>Eukaryota</taxon>
        <taxon>Metazoa</taxon>
        <taxon>Ecdysozoa</taxon>
        <taxon>Nematoda</taxon>
        <taxon>Chromadorea</taxon>
        <taxon>Rhabditida</taxon>
        <taxon>Tylenchina</taxon>
        <taxon>Panagrolaimomorpha</taxon>
        <taxon>Panagrolaimoidea</taxon>
        <taxon>Panagrolaimidae</taxon>
        <taxon>Panagrolaimus</taxon>
    </lineage>
</organism>
<keyword evidence="1" id="KW-1185">Reference proteome</keyword>
<dbReference type="Proteomes" id="UP000887578">
    <property type="component" value="Unplaced"/>
</dbReference>
<proteinExistence type="predicted"/>
<accession>A0A914PTS7</accession>